<gene>
    <name evidence="5" type="ORF">JCM16418_3364</name>
</gene>
<comment type="function">
    <text evidence="2">Counteracts the endogenous Pycsar antiviral defense system. Phosphodiesterase that enables metal-dependent hydrolysis of host cyclic nucleotide Pycsar defense signals such as cCMP and cUMP.</text>
</comment>
<dbReference type="InterPro" id="IPR036866">
    <property type="entry name" value="RibonucZ/Hydroxyglut_hydro"/>
</dbReference>
<dbReference type="GO" id="GO:0016787">
    <property type="term" value="F:hydrolase activity"/>
    <property type="evidence" value="ECO:0007669"/>
    <property type="project" value="UniProtKB-KW"/>
</dbReference>
<dbReference type="Proteomes" id="UP000019364">
    <property type="component" value="Unassembled WGS sequence"/>
</dbReference>
<evidence type="ECO:0000256" key="1">
    <source>
        <dbReference type="ARBA" id="ARBA00034221"/>
    </source>
</evidence>
<comment type="catalytic activity">
    <reaction evidence="3">
        <text>3',5'-cyclic UMP + H2O = UMP + H(+)</text>
        <dbReference type="Rhea" id="RHEA:70575"/>
        <dbReference type="ChEBI" id="CHEBI:15377"/>
        <dbReference type="ChEBI" id="CHEBI:15378"/>
        <dbReference type="ChEBI" id="CHEBI:57865"/>
        <dbReference type="ChEBI" id="CHEBI:184387"/>
    </reaction>
    <physiologicalReaction direction="left-to-right" evidence="3">
        <dbReference type="Rhea" id="RHEA:70576"/>
    </physiologicalReaction>
</comment>
<dbReference type="RefSeq" id="WP_036650482.1">
    <property type="nucleotide sequence ID" value="NZ_BAVZ01000010.1"/>
</dbReference>
<dbReference type="STRING" id="1236976.JCM16418_3364"/>
<dbReference type="eggNOG" id="COG1235">
    <property type="taxonomic scope" value="Bacteria"/>
</dbReference>
<evidence type="ECO:0000313" key="6">
    <source>
        <dbReference type="Proteomes" id="UP000019364"/>
    </source>
</evidence>
<keyword evidence="6" id="KW-1185">Reference proteome</keyword>
<keyword evidence="5" id="KW-0378">Hydrolase</keyword>
<dbReference type="AlphaFoldDB" id="W7YL42"/>
<accession>W7YL42</accession>
<dbReference type="SUPFAM" id="SSF56281">
    <property type="entry name" value="Metallo-hydrolase/oxidoreductase"/>
    <property type="match status" value="1"/>
</dbReference>
<dbReference type="PANTHER" id="PTHR42663:SF6">
    <property type="entry name" value="HYDROLASE C777.06C-RELATED"/>
    <property type="match status" value="1"/>
</dbReference>
<organism evidence="5 6">
    <name type="scientific">Paenibacillus pini JCM 16418</name>
    <dbReference type="NCBI Taxonomy" id="1236976"/>
    <lineage>
        <taxon>Bacteria</taxon>
        <taxon>Bacillati</taxon>
        <taxon>Bacillota</taxon>
        <taxon>Bacilli</taxon>
        <taxon>Bacillales</taxon>
        <taxon>Paenibacillaceae</taxon>
        <taxon>Paenibacillus</taxon>
    </lineage>
</organism>
<evidence type="ECO:0000256" key="3">
    <source>
        <dbReference type="ARBA" id="ARBA00048505"/>
    </source>
</evidence>
<protein>
    <submittedName>
        <fullName evidence="5">Metal-dependent hydrolase</fullName>
    </submittedName>
</protein>
<dbReference type="Pfam" id="PF12706">
    <property type="entry name" value="Lactamase_B_2"/>
    <property type="match status" value="1"/>
</dbReference>
<dbReference type="EMBL" id="BAVZ01000010">
    <property type="protein sequence ID" value="GAF09242.1"/>
    <property type="molecule type" value="Genomic_DNA"/>
</dbReference>
<evidence type="ECO:0000259" key="4">
    <source>
        <dbReference type="Pfam" id="PF12706"/>
    </source>
</evidence>
<reference evidence="5 6" key="1">
    <citation type="journal article" date="2014" name="Genome Announc.">
        <title>Draft Genome Sequence of Paenibacillus pini JCM 16418T, Isolated from the Rhizosphere of Pine Tree.</title>
        <authorList>
            <person name="Yuki M."/>
            <person name="Oshima K."/>
            <person name="Suda W."/>
            <person name="Oshida Y."/>
            <person name="Kitamura K."/>
            <person name="Iida Y."/>
            <person name="Hattori M."/>
            <person name="Ohkuma M."/>
        </authorList>
    </citation>
    <scope>NUCLEOTIDE SEQUENCE [LARGE SCALE GENOMIC DNA]</scope>
    <source>
        <strain evidence="5 6">JCM 16418</strain>
    </source>
</reference>
<name>W7YL42_9BACL</name>
<proteinExistence type="predicted"/>
<evidence type="ECO:0000256" key="2">
    <source>
        <dbReference type="ARBA" id="ARBA00034301"/>
    </source>
</evidence>
<evidence type="ECO:0000313" key="5">
    <source>
        <dbReference type="EMBL" id="GAF09242.1"/>
    </source>
</evidence>
<dbReference type="PANTHER" id="PTHR42663">
    <property type="entry name" value="HYDROLASE C777.06C-RELATED-RELATED"/>
    <property type="match status" value="1"/>
</dbReference>
<dbReference type="InterPro" id="IPR001279">
    <property type="entry name" value="Metallo-B-lactamas"/>
</dbReference>
<dbReference type="Gene3D" id="3.60.15.10">
    <property type="entry name" value="Ribonuclease Z/Hydroxyacylglutathione hydrolase-like"/>
    <property type="match status" value="1"/>
</dbReference>
<comment type="caution">
    <text evidence="5">The sequence shown here is derived from an EMBL/GenBank/DDBJ whole genome shotgun (WGS) entry which is preliminary data.</text>
</comment>
<sequence>MNIRFLGTGAAEGVPAPFCLCEGCKIAREHQGKNVRKRSSILINDEFLIDIGPDFVSSINNQDISGEKIKIICVTHAHFDHFYPENLEIRSKRYVPNPPEQCTLIGNSSVMYKLNMLGYTNSALHLDKINIEFYRSIHLGEYLITPIEANHAKEYGAACNFLIEHYGKVLLYASDTGLYSQRTLDFLSNKNIDILIMECTNVLGETGSSHLNIEMFNEQVNRLNELNAFNRGCKFYATHFSHSELLEYKDLKKLMNDHNIEPAFDGLLIS</sequence>
<comment type="catalytic activity">
    <reaction evidence="1">
        <text>3',5'-cyclic CMP + H2O = CMP + H(+)</text>
        <dbReference type="Rhea" id="RHEA:72675"/>
        <dbReference type="ChEBI" id="CHEBI:15377"/>
        <dbReference type="ChEBI" id="CHEBI:15378"/>
        <dbReference type="ChEBI" id="CHEBI:58003"/>
        <dbReference type="ChEBI" id="CHEBI:60377"/>
    </reaction>
    <physiologicalReaction direction="left-to-right" evidence="1">
        <dbReference type="Rhea" id="RHEA:72676"/>
    </physiologicalReaction>
</comment>
<feature type="domain" description="Metallo-beta-lactamase" evidence="4">
    <location>
        <begin position="47"/>
        <end position="223"/>
    </location>
</feature>